<dbReference type="EMBL" id="JAENIM010000042">
    <property type="protein sequence ID" value="MBK1792013.1"/>
    <property type="molecule type" value="Genomic_DNA"/>
</dbReference>
<dbReference type="AlphaFoldDB" id="A0A8J7MJ86"/>
<evidence type="ECO:0000313" key="3">
    <source>
        <dbReference type="Proteomes" id="UP000624703"/>
    </source>
</evidence>
<comment type="caution">
    <text evidence="2">The sequence shown here is derived from an EMBL/GenBank/DDBJ whole genome shotgun (WGS) entry which is preliminary data.</text>
</comment>
<dbReference type="RefSeq" id="WP_200312026.1">
    <property type="nucleotide sequence ID" value="NZ_JAENIM010000042.1"/>
</dbReference>
<keyword evidence="1" id="KW-0472">Membrane</keyword>
<evidence type="ECO:0000313" key="2">
    <source>
        <dbReference type="EMBL" id="MBK1792013.1"/>
    </source>
</evidence>
<evidence type="ECO:0000256" key="1">
    <source>
        <dbReference type="SAM" id="Phobius"/>
    </source>
</evidence>
<keyword evidence="1" id="KW-0812">Transmembrane</keyword>
<keyword evidence="1" id="KW-1133">Transmembrane helix</keyword>
<feature type="transmembrane region" description="Helical" evidence="1">
    <location>
        <begin position="77"/>
        <end position="97"/>
    </location>
</feature>
<protein>
    <recommendedName>
        <fullName evidence="4">EcsC protein family protein</fullName>
    </recommendedName>
</protein>
<sequence>MEFGFWDFVIWALIACAVVWVILFVLMVVAFFWFKNWLGRVLLGDAEALEARYTKLLGGGVDADAAVRQVIRQEAKISGVLGFVTGFGGLLTLPVALPLDVFGSIRIQTRLVEFLARRRGGIETDTENFKLQQFAIISGVQSAGKFGAKAALKLVMRYSPKLLLQAIPVIGGVIGYAVDYSSTRALGYGLYERYLQKPPSLPPAMPAQLE</sequence>
<feature type="transmembrane region" description="Helical" evidence="1">
    <location>
        <begin position="6"/>
        <end position="34"/>
    </location>
</feature>
<dbReference type="Proteomes" id="UP000624703">
    <property type="component" value="Unassembled WGS sequence"/>
</dbReference>
<evidence type="ECO:0008006" key="4">
    <source>
        <dbReference type="Google" id="ProtNLM"/>
    </source>
</evidence>
<gene>
    <name evidence="2" type="ORF">JIN82_12705</name>
</gene>
<reference evidence="2" key="1">
    <citation type="submission" date="2021-01" db="EMBL/GenBank/DDBJ databases">
        <title>Modified the classification status of verrucomicrobia.</title>
        <authorList>
            <person name="Feng X."/>
        </authorList>
    </citation>
    <scope>NUCLEOTIDE SEQUENCE</scope>
    <source>
        <strain evidence="2">_KCTC 22039</strain>
    </source>
</reference>
<name>A0A8J7MJ86_9BACT</name>
<keyword evidence="3" id="KW-1185">Reference proteome</keyword>
<organism evidence="2 3">
    <name type="scientific">Persicirhabdus sediminis</name>
    <dbReference type="NCBI Taxonomy" id="454144"/>
    <lineage>
        <taxon>Bacteria</taxon>
        <taxon>Pseudomonadati</taxon>
        <taxon>Verrucomicrobiota</taxon>
        <taxon>Verrucomicrobiia</taxon>
        <taxon>Verrucomicrobiales</taxon>
        <taxon>Verrucomicrobiaceae</taxon>
        <taxon>Persicirhabdus</taxon>
    </lineage>
</organism>
<proteinExistence type="predicted"/>
<accession>A0A8J7MJ86</accession>